<evidence type="ECO:0000313" key="15">
    <source>
        <dbReference type="Proteomes" id="UP000184342"/>
    </source>
</evidence>
<dbReference type="GO" id="GO:0003887">
    <property type="term" value="F:DNA-directed DNA polymerase activity"/>
    <property type="evidence" value="ECO:0007669"/>
    <property type="project" value="UniProtKB-UniRule"/>
</dbReference>
<dbReference type="SUPFAM" id="SSF55979">
    <property type="entry name" value="DNA clamp"/>
    <property type="match status" value="3"/>
</dbReference>
<dbReference type="CDD" id="cd00140">
    <property type="entry name" value="beta_clamp"/>
    <property type="match status" value="1"/>
</dbReference>
<feature type="domain" description="DNA polymerase III beta sliding clamp N-terminal" evidence="11">
    <location>
        <begin position="1"/>
        <end position="118"/>
    </location>
</feature>
<dbReference type="AlphaFoldDB" id="A0A1M6BA76"/>
<dbReference type="PIRSF" id="PIRSF000804">
    <property type="entry name" value="DNA_pol_III_b"/>
    <property type="match status" value="1"/>
</dbReference>
<gene>
    <name evidence="14" type="ORF">SAMN02745691_00303</name>
</gene>
<keyword evidence="9" id="KW-0238">DNA-binding</keyword>
<protein>
    <recommendedName>
        <fullName evidence="3 10">Beta sliding clamp</fullName>
    </recommendedName>
</protein>
<dbReference type="PANTHER" id="PTHR30478:SF0">
    <property type="entry name" value="BETA SLIDING CLAMP"/>
    <property type="match status" value="1"/>
</dbReference>
<dbReference type="NCBIfam" id="TIGR00663">
    <property type="entry name" value="dnan"/>
    <property type="match status" value="1"/>
</dbReference>
<evidence type="ECO:0000256" key="7">
    <source>
        <dbReference type="ARBA" id="ARBA00022705"/>
    </source>
</evidence>
<proteinExistence type="inferred from homology"/>
<evidence type="ECO:0000256" key="10">
    <source>
        <dbReference type="PIRNR" id="PIRNR000804"/>
    </source>
</evidence>
<dbReference type="Pfam" id="PF02767">
    <property type="entry name" value="DNA_pol3_beta_2"/>
    <property type="match status" value="1"/>
</dbReference>
<comment type="similarity">
    <text evidence="2 10">Belongs to the beta sliding clamp family.</text>
</comment>
<accession>A0A1M6BA76</accession>
<dbReference type="GO" id="GO:0005737">
    <property type="term" value="C:cytoplasm"/>
    <property type="evidence" value="ECO:0007669"/>
    <property type="project" value="UniProtKB-SubCell"/>
</dbReference>
<evidence type="ECO:0000256" key="2">
    <source>
        <dbReference type="ARBA" id="ARBA00010752"/>
    </source>
</evidence>
<dbReference type="OrthoDB" id="8421503at2"/>
<dbReference type="STRING" id="1122934.SAMN02745691_00303"/>
<comment type="subcellular location">
    <subcellularLocation>
        <location evidence="1 10">Cytoplasm</location>
    </subcellularLocation>
</comment>
<dbReference type="Pfam" id="PF02768">
    <property type="entry name" value="DNA_pol3_beta_3"/>
    <property type="match status" value="1"/>
</dbReference>
<dbReference type="Pfam" id="PF00712">
    <property type="entry name" value="DNA_pol3_beta"/>
    <property type="match status" value="1"/>
</dbReference>
<dbReference type="EMBL" id="FQYT01000003">
    <property type="protein sequence ID" value="SHI45664.1"/>
    <property type="molecule type" value="Genomic_DNA"/>
</dbReference>
<comment type="function">
    <text evidence="10">Confers DNA tethering and processivity to DNA polymerases and other proteins. Acts as a clamp, forming a ring around DNA (a reaction catalyzed by the clamp-loading complex) which diffuses in an ATP-independent manner freely and bidirectionally along dsDNA. Initially characterized for its ability to contact the catalytic subunit of DNA polymerase III (Pol III), a complex, multichain enzyme responsible for most of the replicative synthesis in bacteria; Pol III exhibits 3'-5' exonuclease proofreading activity. The beta chain is required for initiation of replication as well as for processivity of DNA replication.</text>
</comment>
<dbReference type="SMART" id="SM00480">
    <property type="entry name" value="POL3Bc"/>
    <property type="match status" value="1"/>
</dbReference>
<comment type="subunit">
    <text evidence="10">Forms a ring-shaped head-to-tail homodimer around DNA.</text>
</comment>
<keyword evidence="4 10" id="KW-0963">Cytoplasm</keyword>
<evidence type="ECO:0000256" key="5">
    <source>
        <dbReference type="ARBA" id="ARBA00022679"/>
    </source>
</evidence>
<keyword evidence="15" id="KW-1185">Reference proteome</keyword>
<dbReference type="GO" id="GO:0009360">
    <property type="term" value="C:DNA polymerase III complex"/>
    <property type="evidence" value="ECO:0007669"/>
    <property type="project" value="InterPro"/>
</dbReference>
<keyword evidence="5 10" id="KW-0808">Transferase</keyword>
<evidence type="ECO:0000256" key="4">
    <source>
        <dbReference type="ARBA" id="ARBA00022490"/>
    </source>
</evidence>
<dbReference type="InterPro" id="IPR022637">
    <property type="entry name" value="DNA_polIII_beta_cen"/>
</dbReference>
<evidence type="ECO:0000256" key="1">
    <source>
        <dbReference type="ARBA" id="ARBA00004496"/>
    </source>
</evidence>
<keyword evidence="8 10" id="KW-0239">DNA-directed DNA polymerase</keyword>
<evidence type="ECO:0000256" key="9">
    <source>
        <dbReference type="ARBA" id="ARBA00023125"/>
    </source>
</evidence>
<evidence type="ECO:0000256" key="3">
    <source>
        <dbReference type="ARBA" id="ARBA00021035"/>
    </source>
</evidence>
<evidence type="ECO:0000256" key="6">
    <source>
        <dbReference type="ARBA" id="ARBA00022695"/>
    </source>
</evidence>
<feature type="domain" description="DNA polymerase III beta sliding clamp C-terminal" evidence="13">
    <location>
        <begin position="250"/>
        <end position="363"/>
    </location>
</feature>
<dbReference type="InterPro" id="IPR022635">
    <property type="entry name" value="DNA_polIII_beta_C"/>
</dbReference>
<name>A0A1M6BA76_9FIRM</name>
<evidence type="ECO:0000259" key="11">
    <source>
        <dbReference type="Pfam" id="PF00712"/>
    </source>
</evidence>
<dbReference type="GO" id="GO:0003677">
    <property type="term" value="F:DNA binding"/>
    <property type="evidence" value="ECO:0007669"/>
    <property type="project" value="UniProtKB-UniRule"/>
</dbReference>
<dbReference type="InterPro" id="IPR001001">
    <property type="entry name" value="DNA_polIII_beta"/>
</dbReference>
<evidence type="ECO:0000259" key="13">
    <source>
        <dbReference type="Pfam" id="PF02768"/>
    </source>
</evidence>
<reference evidence="14 15" key="1">
    <citation type="submission" date="2016-11" db="EMBL/GenBank/DDBJ databases">
        <authorList>
            <person name="Jaros S."/>
            <person name="Januszkiewicz K."/>
            <person name="Wedrychowicz H."/>
        </authorList>
    </citation>
    <scope>NUCLEOTIDE SEQUENCE [LARGE SCALE GENOMIC DNA]</scope>
    <source>
        <strain evidence="14 15">DSM 15970</strain>
    </source>
</reference>
<evidence type="ECO:0000259" key="12">
    <source>
        <dbReference type="Pfam" id="PF02767"/>
    </source>
</evidence>
<feature type="domain" description="DNA polymerase III beta sliding clamp central" evidence="12">
    <location>
        <begin position="129"/>
        <end position="241"/>
    </location>
</feature>
<dbReference type="GO" id="GO:0008408">
    <property type="term" value="F:3'-5' exonuclease activity"/>
    <property type="evidence" value="ECO:0007669"/>
    <property type="project" value="InterPro"/>
</dbReference>
<dbReference type="InterPro" id="IPR046938">
    <property type="entry name" value="DNA_clamp_sf"/>
</dbReference>
<dbReference type="Proteomes" id="UP000184342">
    <property type="component" value="Unassembled WGS sequence"/>
</dbReference>
<dbReference type="GO" id="GO:0006271">
    <property type="term" value="P:DNA strand elongation involved in DNA replication"/>
    <property type="evidence" value="ECO:0007669"/>
    <property type="project" value="TreeGrafter"/>
</dbReference>
<keyword evidence="7 10" id="KW-0235">DNA replication</keyword>
<evidence type="ECO:0000313" key="14">
    <source>
        <dbReference type="EMBL" id="SHI45664.1"/>
    </source>
</evidence>
<dbReference type="InterPro" id="IPR022634">
    <property type="entry name" value="DNA_polIII_beta_N"/>
</dbReference>
<evidence type="ECO:0000256" key="8">
    <source>
        <dbReference type="ARBA" id="ARBA00022932"/>
    </source>
</evidence>
<dbReference type="RefSeq" id="WP_073992594.1">
    <property type="nucleotide sequence ID" value="NZ_FQYT01000003.1"/>
</dbReference>
<dbReference type="Gene3D" id="3.10.150.10">
    <property type="entry name" value="DNA Polymerase III, subunit A, domain 2"/>
    <property type="match status" value="2"/>
</dbReference>
<sequence length="367" mass="41676">MKITCTKSDLLNGVNIVLKAVPSRTTMTILECILIDACSDNIKLISNDMELGIETMLFGEVSRNGMIAVNAKIFSEIVRKLPDSMVTIETDDNYQTTIRCENVVFTIAGKRGEDFSFLPDIDRTKSLTLSQFSLKEVIRQTIFSISDNDNNKIMTGELFEIDENILKVISLDGHRISIRKIELDTSYEKTKVIVPGKSLMEVSKILSGEAKDEVNIFMTKNHILFEFDSTKVVTRLIEGEYFKIDQMLSGDYETKLKVNKKELYECLERGALLIREGDKKPVIINIRDNTMEININSVAGTMHEEAEISKQGKDIMIGFNPKFLMDALRVIDDEEVSLYMVNPKAPCYIKNEEESYIYLILPVNFIA</sequence>
<keyword evidence="6 10" id="KW-0548">Nucleotidyltransferase</keyword>
<dbReference type="PANTHER" id="PTHR30478">
    <property type="entry name" value="DNA POLYMERASE III SUBUNIT BETA"/>
    <property type="match status" value="1"/>
</dbReference>
<organism evidence="14 15">
    <name type="scientific">Parasporobacterium paucivorans DSM 15970</name>
    <dbReference type="NCBI Taxonomy" id="1122934"/>
    <lineage>
        <taxon>Bacteria</taxon>
        <taxon>Bacillati</taxon>
        <taxon>Bacillota</taxon>
        <taxon>Clostridia</taxon>
        <taxon>Lachnospirales</taxon>
        <taxon>Lachnospiraceae</taxon>
        <taxon>Parasporobacterium</taxon>
    </lineage>
</organism>